<evidence type="ECO:0000313" key="5">
    <source>
        <dbReference type="Proteomes" id="UP001326715"/>
    </source>
</evidence>
<sequence length="60" mass="6278">MPIEIRELVIKATITDDAAAGGSGAGTSGSGDNNNVSPGEEMIKDTLDKTMDAIKDRNER</sequence>
<evidence type="ECO:0000313" key="3">
    <source>
        <dbReference type="EMBL" id="WQG89389.1"/>
    </source>
</evidence>
<dbReference type="AlphaFoldDB" id="A0A1K1LNG4"/>
<evidence type="ECO:0000256" key="1">
    <source>
        <dbReference type="SAM" id="MobiDB-lite"/>
    </source>
</evidence>
<dbReference type="STRING" id="1004.SAMN05661012_00074"/>
<accession>A0A1K1LNG4</accession>
<dbReference type="RefSeq" id="WP_072356558.1">
    <property type="nucleotide sequence ID" value="NZ_CP139972.1"/>
</dbReference>
<evidence type="ECO:0000313" key="4">
    <source>
        <dbReference type="Proteomes" id="UP000183788"/>
    </source>
</evidence>
<name>A0A1K1LNG4_9BACT</name>
<dbReference type="InterPro" id="IPR045459">
    <property type="entry name" value="DUF5908"/>
</dbReference>
<dbReference type="EMBL" id="CP140154">
    <property type="protein sequence ID" value="WQG89389.1"/>
    <property type="molecule type" value="Genomic_DNA"/>
</dbReference>
<dbReference type="Proteomes" id="UP001326715">
    <property type="component" value="Chromosome"/>
</dbReference>
<dbReference type="Proteomes" id="UP000183788">
    <property type="component" value="Unassembled WGS sequence"/>
</dbReference>
<gene>
    <name evidence="2" type="ORF">SAMN05661012_00074</name>
    <name evidence="3" type="ORF">SR876_31140</name>
</gene>
<reference evidence="3 5" key="2">
    <citation type="submission" date="2023-11" db="EMBL/GenBank/DDBJ databases">
        <title>MicrobeMod: A computational toolkit for identifying prokaryotic methylation and restriction-modification with nanopore sequencing.</title>
        <authorList>
            <person name="Crits-Christoph A."/>
            <person name="Kang S.C."/>
            <person name="Lee H."/>
            <person name="Ostrov N."/>
        </authorList>
    </citation>
    <scope>NUCLEOTIDE SEQUENCE [LARGE SCALE GENOMIC DNA]</scope>
    <source>
        <strain evidence="3 5">ATCC 23090</strain>
    </source>
</reference>
<feature type="region of interest" description="Disordered" evidence="1">
    <location>
        <begin position="15"/>
        <end position="60"/>
    </location>
</feature>
<evidence type="ECO:0000313" key="2">
    <source>
        <dbReference type="EMBL" id="SFW12426.1"/>
    </source>
</evidence>
<dbReference type="EMBL" id="FPIZ01000001">
    <property type="protein sequence ID" value="SFW12426.1"/>
    <property type="molecule type" value="Genomic_DNA"/>
</dbReference>
<organism evidence="2 4">
    <name type="scientific">Chitinophaga sancti</name>
    <dbReference type="NCBI Taxonomy" id="1004"/>
    <lineage>
        <taxon>Bacteria</taxon>
        <taxon>Pseudomonadati</taxon>
        <taxon>Bacteroidota</taxon>
        <taxon>Chitinophagia</taxon>
        <taxon>Chitinophagales</taxon>
        <taxon>Chitinophagaceae</taxon>
        <taxon>Chitinophaga</taxon>
    </lineage>
</organism>
<proteinExistence type="predicted"/>
<reference evidence="2 4" key="1">
    <citation type="submission" date="2016-11" db="EMBL/GenBank/DDBJ databases">
        <authorList>
            <person name="Jaros S."/>
            <person name="Januszkiewicz K."/>
            <person name="Wedrychowicz H."/>
        </authorList>
    </citation>
    <scope>NUCLEOTIDE SEQUENCE [LARGE SCALE GENOMIC DNA]</scope>
    <source>
        <strain evidence="2 4">DSM 784</strain>
    </source>
</reference>
<protein>
    <submittedName>
        <fullName evidence="3">DUF5908 family protein</fullName>
    </submittedName>
</protein>
<dbReference type="Pfam" id="PF19265">
    <property type="entry name" value="DUF5908"/>
    <property type="match status" value="1"/>
</dbReference>
<keyword evidence="5" id="KW-1185">Reference proteome</keyword>
<feature type="compositionally biased region" description="Basic and acidic residues" evidence="1">
    <location>
        <begin position="41"/>
        <end position="60"/>
    </location>
</feature>